<dbReference type="PROSITE" id="PS50835">
    <property type="entry name" value="IG_LIKE"/>
    <property type="match status" value="1"/>
</dbReference>
<dbReference type="Gene3D" id="2.60.40.10">
    <property type="entry name" value="Immunoglobulins"/>
    <property type="match status" value="1"/>
</dbReference>
<organism evidence="5 6">
    <name type="scientific">Chrysemys picta bellii</name>
    <name type="common">Western painted turtle</name>
    <name type="synonym">Emys bellii</name>
    <dbReference type="NCBI Taxonomy" id="8478"/>
    <lineage>
        <taxon>Eukaryota</taxon>
        <taxon>Metazoa</taxon>
        <taxon>Chordata</taxon>
        <taxon>Craniata</taxon>
        <taxon>Vertebrata</taxon>
        <taxon>Euteleostomi</taxon>
        <taxon>Archelosauria</taxon>
        <taxon>Testudinata</taxon>
        <taxon>Testudines</taxon>
        <taxon>Cryptodira</taxon>
        <taxon>Durocryptodira</taxon>
        <taxon>Testudinoidea</taxon>
        <taxon>Emydidae</taxon>
        <taxon>Chrysemys</taxon>
    </lineage>
</organism>
<dbReference type="InterPro" id="IPR036179">
    <property type="entry name" value="Ig-like_dom_sf"/>
</dbReference>
<dbReference type="GO" id="GO:0005576">
    <property type="term" value="C:extracellular region"/>
    <property type="evidence" value="ECO:0007669"/>
    <property type="project" value="UniProtKB-ARBA"/>
</dbReference>
<dbReference type="InterPro" id="IPR013106">
    <property type="entry name" value="Ig_V-set"/>
</dbReference>
<reference evidence="5" key="2">
    <citation type="submission" date="2025-09" db="UniProtKB">
        <authorList>
            <consortium name="Ensembl"/>
        </authorList>
    </citation>
    <scope>IDENTIFICATION</scope>
</reference>
<proteinExistence type="predicted"/>
<dbReference type="Ensembl" id="ENSCPBT00000004755.1">
    <property type="protein sequence ID" value="ENSCPBP00000003895.1"/>
    <property type="gene ID" value="ENSCPBG00000003170.1"/>
</dbReference>
<dbReference type="Proteomes" id="UP000694380">
    <property type="component" value="Unplaced"/>
</dbReference>
<evidence type="ECO:0000256" key="3">
    <source>
        <dbReference type="ARBA" id="ARBA00043265"/>
    </source>
</evidence>
<sequence length="193" mass="20742">DSPGINWDKRILFPASYHAQVRLEESGGGAANTGGSRRLSCTGSGFTFSSYDMFWYRQRPGEGLEWVSWISSTGGSTDYPDSVKGRFTVTRDNAKNQLYLQMSRLGPEDTARYHCAARDTVRGSQAEVPVGPTEVTQLGGTAKTGGCHAPPPCLGRHRLPQPSLPTLHTISVPDVALGPKSLPTSALNVNIPV</sequence>
<dbReference type="Pfam" id="PF07686">
    <property type="entry name" value="V-set"/>
    <property type="match status" value="1"/>
</dbReference>
<dbReference type="AlphaFoldDB" id="A0A8C3F6E8"/>
<name>A0A8C3F6E8_CHRPI</name>
<dbReference type="GO" id="GO:0019814">
    <property type="term" value="C:immunoglobulin complex"/>
    <property type="evidence" value="ECO:0007669"/>
    <property type="project" value="UniProtKB-KW"/>
</dbReference>
<evidence type="ECO:0000256" key="2">
    <source>
        <dbReference type="ARBA" id="ARBA00023130"/>
    </source>
</evidence>
<keyword evidence="2" id="KW-1064">Adaptive immunity</keyword>
<keyword evidence="6" id="KW-1185">Reference proteome</keyword>
<dbReference type="SUPFAM" id="SSF48726">
    <property type="entry name" value="Immunoglobulin"/>
    <property type="match status" value="1"/>
</dbReference>
<keyword evidence="3" id="KW-1280">Immunoglobulin</keyword>
<dbReference type="SMART" id="SM00409">
    <property type="entry name" value="IG"/>
    <property type="match status" value="1"/>
</dbReference>
<dbReference type="InterPro" id="IPR050199">
    <property type="entry name" value="IgHV"/>
</dbReference>
<evidence type="ECO:0000259" key="4">
    <source>
        <dbReference type="PROSITE" id="PS50835"/>
    </source>
</evidence>
<evidence type="ECO:0000313" key="6">
    <source>
        <dbReference type="Proteomes" id="UP000694380"/>
    </source>
</evidence>
<dbReference type="InterPro" id="IPR013783">
    <property type="entry name" value="Ig-like_fold"/>
</dbReference>
<dbReference type="InterPro" id="IPR003599">
    <property type="entry name" value="Ig_sub"/>
</dbReference>
<dbReference type="PANTHER" id="PTHR23266">
    <property type="entry name" value="IMMUNOGLOBULIN HEAVY CHAIN"/>
    <property type="match status" value="1"/>
</dbReference>
<dbReference type="GeneTree" id="ENSGT01050000244936"/>
<dbReference type="GO" id="GO:0002250">
    <property type="term" value="P:adaptive immune response"/>
    <property type="evidence" value="ECO:0007669"/>
    <property type="project" value="UniProtKB-KW"/>
</dbReference>
<keyword evidence="1" id="KW-0391">Immunity</keyword>
<dbReference type="InterPro" id="IPR007110">
    <property type="entry name" value="Ig-like_dom"/>
</dbReference>
<evidence type="ECO:0000256" key="1">
    <source>
        <dbReference type="ARBA" id="ARBA00022859"/>
    </source>
</evidence>
<evidence type="ECO:0000313" key="5">
    <source>
        <dbReference type="Ensembl" id="ENSCPBP00000003895.1"/>
    </source>
</evidence>
<dbReference type="SMART" id="SM00406">
    <property type="entry name" value="IGv"/>
    <property type="match status" value="1"/>
</dbReference>
<accession>A0A8C3F6E8</accession>
<feature type="domain" description="Ig-like" evidence="4">
    <location>
        <begin position="14"/>
        <end position="131"/>
    </location>
</feature>
<reference evidence="5" key="1">
    <citation type="submission" date="2025-08" db="UniProtKB">
        <authorList>
            <consortium name="Ensembl"/>
        </authorList>
    </citation>
    <scope>IDENTIFICATION</scope>
</reference>
<protein>
    <recommendedName>
        <fullName evidence="4">Ig-like domain-containing protein</fullName>
    </recommendedName>
</protein>